<protein>
    <submittedName>
        <fullName evidence="2">Uncharacterized protein</fullName>
    </submittedName>
</protein>
<accession>A0A4Z1IA04</accession>
<keyword evidence="1" id="KW-0175">Coiled coil</keyword>
<reference evidence="2 3" key="1">
    <citation type="submission" date="2017-12" db="EMBL/GenBank/DDBJ databases">
        <title>Comparative genomics of Botrytis spp.</title>
        <authorList>
            <person name="Valero-Jimenez C.A."/>
            <person name="Tapia P."/>
            <person name="Veloso J."/>
            <person name="Silva-Moreno E."/>
            <person name="Staats M."/>
            <person name="Valdes J.H."/>
            <person name="Van Kan J.A.L."/>
        </authorList>
    </citation>
    <scope>NUCLEOTIDE SEQUENCE [LARGE SCALE GENOMIC DNA]</scope>
    <source>
        <strain evidence="2 3">MUCL11595</strain>
    </source>
</reference>
<evidence type="ECO:0000313" key="3">
    <source>
        <dbReference type="Proteomes" id="UP000297527"/>
    </source>
</evidence>
<evidence type="ECO:0000256" key="1">
    <source>
        <dbReference type="SAM" id="Coils"/>
    </source>
</evidence>
<comment type="caution">
    <text evidence="2">The sequence shown here is derived from an EMBL/GenBank/DDBJ whole genome shotgun (WGS) entry which is preliminary data.</text>
</comment>
<dbReference type="EMBL" id="PQXN01000079">
    <property type="protein sequence ID" value="TGO56342.1"/>
    <property type="molecule type" value="Genomic_DNA"/>
</dbReference>
<sequence>MNENTEEKRLKGLKMQEDLEYLVKYNSKEITKLFKSIAMIKDKKESRHREGLRLETRRYLERQIEVKEKLLQSSTNSRETSNLEKDIKALKKQLVETEEKLQESIKSEETSKKDLARDKKDHEKQLGDLRIELGWQGFSLGLELWAELIPIFDKIFASPKILVVAVLIWDPTMEDSNSLGPKISTKFTSGSRVINNRS</sequence>
<dbReference type="AlphaFoldDB" id="A0A4Z1IA04"/>
<evidence type="ECO:0000313" key="2">
    <source>
        <dbReference type="EMBL" id="TGO56342.1"/>
    </source>
</evidence>
<name>A0A4Z1IA04_9HELO</name>
<organism evidence="2 3">
    <name type="scientific">Botryotinia convoluta</name>
    <dbReference type="NCBI Taxonomy" id="54673"/>
    <lineage>
        <taxon>Eukaryota</taxon>
        <taxon>Fungi</taxon>
        <taxon>Dikarya</taxon>
        <taxon>Ascomycota</taxon>
        <taxon>Pezizomycotina</taxon>
        <taxon>Leotiomycetes</taxon>
        <taxon>Helotiales</taxon>
        <taxon>Sclerotiniaceae</taxon>
        <taxon>Botryotinia</taxon>
    </lineage>
</organism>
<gene>
    <name evidence="2" type="ORF">BCON_0079g00020</name>
</gene>
<keyword evidence="3" id="KW-1185">Reference proteome</keyword>
<feature type="coiled-coil region" evidence="1">
    <location>
        <begin position="80"/>
        <end position="132"/>
    </location>
</feature>
<dbReference type="Proteomes" id="UP000297527">
    <property type="component" value="Unassembled WGS sequence"/>
</dbReference>
<proteinExistence type="predicted"/>